<dbReference type="AlphaFoldDB" id="L8WNQ5"/>
<feature type="compositionally biased region" description="Gly residues" evidence="1">
    <location>
        <begin position="216"/>
        <end position="229"/>
    </location>
</feature>
<sequence length="229" mass="24893">MGWIINAINNDGRPPHVKTTLQMYTVLAPSDRGAMWLRDNLPPWEHSARYTNYSVRVQFEAYFRPCHCVSFVNAVLSCVIGYIIQGWDPRPIISPSPYTPSFHCKSDDRSSMDVEPKPNMRIVARTMTRGSSLEHFPNERPYSPTSVETKVPNDAASPTVGVPKPPRVDCIARRPSNESFKRRKAEQGQAHQEGTTTSTVTGSTAIGAAVTADDGTGAGGSGGGDAGSE</sequence>
<organism evidence="2 3">
    <name type="scientific">Thanatephorus cucumeris (strain AG1-IA)</name>
    <name type="common">Rice sheath blight fungus</name>
    <name type="synonym">Rhizoctonia solani</name>
    <dbReference type="NCBI Taxonomy" id="983506"/>
    <lineage>
        <taxon>Eukaryota</taxon>
        <taxon>Fungi</taxon>
        <taxon>Dikarya</taxon>
        <taxon>Basidiomycota</taxon>
        <taxon>Agaricomycotina</taxon>
        <taxon>Agaricomycetes</taxon>
        <taxon>Cantharellales</taxon>
        <taxon>Ceratobasidiaceae</taxon>
        <taxon>Rhizoctonia</taxon>
        <taxon>Rhizoctonia solani AG-1</taxon>
    </lineage>
</organism>
<keyword evidence="3" id="KW-1185">Reference proteome</keyword>
<proteinExistence type="predicted"/>
<accession>L8WNQ5</accession>
<evidence type="ECO:0000313" key="3">
    <source>
        <dbReference type="Proteomes" id="UP000011668"/>
    </source>
</evidence>
<protein>
    <submittedName>
        <fullName evidence="2">Uncharacterized protein</fullName>
    </submittedName>
</protein>
<dbReference type="EMBL" id="AFRT01002184">
    <property type="protein sequence ID" value="ELU38407.1"/>
    <property type="molecule type" value="Genomic_DNA"/>
</dbReference>
<name>L8WNQ5_THACA</name>
<reference evidence="2 3" key="1">
    <citation type="journal article" date="2013" name="Nat. Commun.">
        <title>The evolution and pathogenic mechanisms of the rice sheath blight pathogen.</title>
        <authorList>
            <person name="Zheng A."/>
            <person name="Lin R."/>
            <person name="Xu L."/>
            <person name="Qin P."/>
            <person name="Tang C."/>
            <person name="Ai P."/>
            <person name="Zhang D."/>
            <person name="Liu Y."/>
            <person name="Sun Z."/>
            <person name="Feng H."/>
            <person name="Wang Y."/>
            <person name="Chen Y."/>
            <person name="Liang X."/>
            <person name="Fu R."/>
            <person name="Li Q."/>
            <person name="Zhang J."/>
            <person name="Yu X."/>
            <person name="Xie Z."/>
            <person name="Ding L."/>
            <person name="Guan P."/>
            <person name="Tang J."/>
            <person name="Liang Y."/>
            <person name="Wang S."/>
            <person name="Deng Q."/>
            <person name="Li S."/>
            <person name="Zhu J."/>
            <person name="Wang L."/>
            <person name="Liu H."/>
            <person name="Li P."/>
        </authorList>
    </citation>
    <scope>NUCLEOTIDE SEQUENCE [LARGE SCALE GENOMIC DNA]</scope>
    <source>
        <strain evidence="3">AG-1 IA</strain>
    </source>
</reference>
<dbReference type="HOGENOM" id="CLU_1210498_0_0_1"/>
<feature type="compositionally biased region" description="Low complexity" evidence="1">
    <location>
        <begin position="194"/>
        <end position="215"/>
    </location>
</feature>
<feature type="compositionally biased region" description="Basic and acidic residues" evidence="1">
    <location>
        <begin position="166"/>
        <end position="180"/>
    </location>
</feature>
<dbReference type="Proteomes" id="UP000011668">
    <property type="component" value="Unassembled WGS sequence"/>
</dbReference>
<feature type="region of interest" description="Disordered" evidence="1">
    <location>
        <begin position="133"/>
        <end position="229"/>
    </location>
</feature>
<comment type="caution">
    <text evidence="2">The sequence shown here is derived from an EMBL/GenBank/DDBJ whole genome shotgun (WGS) entry which is preliminary data.</text>
</comment>
<evidence type="ECO:0000256" key="1">
    <source>
        <dbReference type="SAM" id="MobiDB-lite"/>
    </source>
</evidence>
<evidence type="ECO:0000313" key="2">
    <source>
        <dbReference type="EMBL" id="ELU38407.1"/>
    </source>
</evidence>
<gene>
    <name evidence="2" type="ORF">AG1IA_07576</name>
</gene>
<dbReference type="OrthoDB" id="3219940at2759"/>